<dbReference type="InterPro" id="IPR000462">
    <property type="entry name" value="CDP-OH_P_trans"/>
</dbReference>
<sequence>MFDAWMRRKIDPPLERLGRSLSDNGITANRITWVGFSVGMLVIPALGFQHYEAALACIIFNRLCDGLDGAVARVKGITDLGGYLDITLDFLFYSAVVFGFALANPQENALAAAFLIFSFVGTGASFLSFAIVAEKRGVSTDIRGQKSIYYLGGLTEGTETIFLFLALCIWPQHFSLLAWVFGSLCWLTTSFRVHAAVSLFKD</sequence>
<keyword evidence="3" id="KW-1133">Transmembrane helix</keyword>
<keyword evidence="3" id="KW-0472">Membrane</keyword>
<proteinExistence type="inferred from homology"/>
<dbReference type="Proteomes" id="UP001597294">
    <property type="component" value="Unassembled WGS sequence"/>
</dbReference>
<name>A0ABW5BSH6_9PROT</name>
<feature type="transmembrane region" description="Helical" evidence="3">
    <location>
        <begin position="83"/>
        <end position="103"/>
    </location>
</feature>
<evidence type="ECO:0000256" key="1">
    <source>
        <dbReference type="ARBA" id="ARBA00022679"/>
    </source>
</evidence>
<comment type="similarity">
    <text evidence="2">Belongs to the CDP-alcohol phosphatidyltransferase class-I family.</text>
</comment>
<gene>
    <name evidence="4" type="ORF">ACFSKO_19895</name>
</gene>
<comment type="caution">
    <text evidence="4">The sequence shown here is derived from an EMBL/GenBank/DDBJ whole genome shotgun (WGS) entry which is preliminary data.</text>
</comment>
<dbReference type="InterPro" id="IPR048254">
    <property type="entry name" value="CDP_ALCOHOL_P_TRANSF_CS"/>
</dbReference>
<keyword evidence="1 2" id="KW-0808">Transferase</keyword>
<dbReference type="Gene3D" id="1.20.120.1760">
    <property type="match status" value="1"/>
</dbReference>
<evidence type="ECO:0000313" key="5">
    <source>
        <dbReference type="Proteomes" id="UP001597294"/>
    </source>
</evidence>
<feature type="transmembrane region" description="Helical" evidence="3">
    <location>
        <begin position="109"/>
        <end position="132"/>
    </location>
</feature>
<organism evidence="4 5">
    <name type="scientific">Kiloniella antarctica</name>
    <dbReference type="NCBI Taxonomy" id="1550907"/>
    <lineage>
        <taxon>Bacteria</taxon>
        <taxon>Pseudomonadati</taxon>
        <taxon>Pseudomonadota</taxon>
        <taxon>Alphaproteobacteria</taxon>
        <taxon>Rhodospirillales</taxon>
        <taxon>Kiloniellaceae</taxon>
        <taxon>Kiloniella</taxon>
    </lineage>
</organism>
<evidence type="ECO:0000256" key="3">
    <source>
        <dbReference type="SAM" id="Phobius"/>
    </source>
</evidence>
<dbReference type="PROSITE" id="PS00379">
    <property type="entry name" value="CDP_ALCOHOL_P_TRANSF"/>
    <property type="match status" value="1"/>
</dbReference>
<protein>
    <submittedName>
        <fullName evidence="4">CDP-alcohol phosphatidyltransferase family protein</fullName>
        <ecNumber evidence="4">2.7.8.-</ecNumber>
    </submittedName>
</protein>
<dbReference type="EC" id="2.7.8.-" evidence="4"/>
<dbReference type="InterPro" id="IPR043130">
    <property type="entry name" value="CDP-OH_PTrfase_TM_dom"/>
</dbReference>
<evidence type="ECO:0000313" key="4">
    <source>
        <dbReference type="EMBL" id="MFD2207884.1"/>
    </source>
</evidence>
<dbReference type="GO" id="GO:0016740">
    <property type="term" value="F:transferase activity"/>
    <property type="evidence" value="ECO:0007669"/>
    <property type="project" value="UniProtKB-KW"/>
</dbReference>
<feature type="transmembrane region" description="Helical" evidence="3">
    <location>
        <begin position="148"/>
        <end position="170"/>
    </location>
</feature>
<dbReference type="Pfam" id="PF01066">
    <property type="entry name" value="CDP-OH_P_transf"/>
    <property type="match status" value="1"/>
</dbReference>
<keyword evidence="5" id="KW-1185">Reference proteome</keyword>
<dbReference type="RefSeq" id="WP_380254966.1">
    <property type="nucleotide sequence ID" value="NZ_JBHUII010000013.1"/>
</dbReference>
<dbReference type="EMBL" id="JBHUII010000013">
    <property type="protein sequence ID" value="MFD2207884.1"/>
    <property type="molecule type" value="Genomic_DNA"/>
</dbReference>
<feature type="transmembrane region" description="Helical" evidence="3">
    <location>
        <begin position="176"/>
        <end position="200"/>
    </location>
</feature>
<accession>A0ABW5BSH6</accession>
<evidence type="ECO:0000256" key="2">
    <source>
        <dbReference type="RuleBase" id="RU003750"/>
    </source>
</evidence>
<reference evidence="5" key="1">
    <citation type="journal article" date="2019" name="Int. J. Syst. Evol. Microbiol.">
        <title>The Global Catalogue of Microorganisms (GCM) 10K type strain sequencing project: providing services to taxonomists for standard genome sequencing and annotation.</title>
        <authorList>
            <consortium name="The Broad Institute Genomics Platform"/>
            <consortium name="The Broad Institute Genome Sequencing Center for Infectious Disease"/>
            <person name="Wu L."/>
            <person name="Ma J."/>
        </authorList>
    </citation>
    <scope>NUCLEOTIDE SEQUENCE [LARGE SCALE GENOMIC DNA]</scope>
    <source>
        <strain evidence="5">CGMCC 4.7192</strain>
    </source>
</reference>
<keyword evidence="3" id="KW-0812">Transmembrane</keyword>